<evidence type="ECO:0000313" key="2">
    <source>
        <dbReference type="Proteomes" id="UP001076655"/>
    </source>
</evidence>
<dbReference type="Proteomes" id="UP001076655">
    <property type="component" value="Unassembled WGS sequence"/>
</dbReference>
<dbReference type="RefSeq" id="WP_267785379.1">
    <property type="nucleotide sequence ID" value="NZ_CP148043.1"/>
</dbReference>
<gene>
    <name evidence="1" type="ORF">N0392_07355</name>
</gene>
<comment type="caution">
    <text evidence="1">The sequence shown here is derived from an EMBL/GenBank/DDBJ whole genome shotgun (WGS) entry which is preliminary data.</text>
</comment>
<accession>A0A9Q4CP96</accession>
<proteinExistence type="predicted"/>
<protein>
    <submittedName>
        <fullName evidence="1">Uncharacterized protein</fullName>
    </submittedName>
</protein>
<name>A0A9Q4CP96_MORMO</name>
<dbReference type="EMBL" id="JAPNMI010000003">
    <property type="protein sequence ID" value="MCY0789501.1"/>
    <property type="molecule type" value="Genomic_DNA"/>
</dbReference>
<organism evidence="1 2">
    <name type="scientific">Morganella morganii</name>
    <name type="common">Proteus morganii</name>
    <dbReference type="NCBI Taxonomy" id="582"/>
    <lineage>
        <taxon>Bacteria</taxon>
        <taxon>Pseudomonadati</taxon>
        <taxon>Pseudomonadota</taxon>
        <taxon>Gammaproteobacteria</taxon>
        <taxon>Enterobacterales</taxon>
        <taxon>Morganellaceae</taxon>
        <taxon>Morganella</taxon>
    </lineage>
</organism>
<evidence type="ECO:0000313" key="1">
    <source>
        <dbReference type="EMBL" id="MCY0789501.1"/>
    </source>
</evidence>
<sequence length="48" mass="5571">MNVNEQQTVDSYEIEIYEFEEVKDIDPVSKRKTLGCWGPSPDDGYNQC</sequence>
<dbReference type="AlphaFoldDB" id="A0A9Q4CP96"/>
<reference evidence="1" key="1">
    <citation type="submission" date="2022-08" db="EMBL/GenBank/DDBJ databases">
        <authorList>
            <person name="Dale J.L."/>
        </authorList>
    </citation>
    <scope>NUCLEOTIDE SEQUENCE</scope>
    <source>
        <strain evidence="1">2022EL-00758</strain>
    </source>
</reference>